<name>A0A6G4CNS1_CLOBO</name>
<organism evidence="1">
    <name type="scientific">Clostridium botulinum</name>
    <dbReference type="NCBI Taxonomy" id="1491"/>
    <lineage>
        <taxon>Bacteria</taxon>
        <taxon>Bacillati</taxon>
        <taxon>Bacillota</taxon>
        <taxon>Clostridia</taxon>
        <taxon>Eubacteriales</taxon>
        <taxon>Clostridiaceae</taxon>
        <taxon>Clostridium</taxon>
    </lineage>
</organism>
<accession>A0A6G4CNS1</accession>
<evidence type="ECO:0000313" key="1">
    <source>
        <dbReference type="EMBL" id="NEZ74280.1"/>
    </source>
</evidence>
<protein>
    <submittedName>
        <fullName evidence="1">Uncharacterized protein</fullName>
    </submittedName>
</protein>
<dbReference type="AlphaFoldDB" id="A0A6G4CNS1"/>
<comment type="caution">
    <text evidence="1">The sequence shown here is derived from an EMBL/GenBank/DDBJ whole genome shotgun (WGS) entry which is preliminary data.</text>
</comment>
<reference evidence="1" key="1">
    <citation type="submission" date="2019-02" db="EMBL/GenBank/DDBJ databases">
        <title>Genome sequencing of Clostridium botulinum clinical isolates.</title>
        <authorList>
            <person name="Brunt J."/>
            <person name="Van Vliet A.H.M."/>
            <person name="Stringer S.C."/>
            <person name="Grant K.A."/>
            <person name="Carter A.C."/>
            <person name="Peck M.W."/>
        </authorList>
    </citation>
    <scope>NUCLEOTIDE SEQUENCE</scope>
    <source>
        <strain evidence="1">H114400598</strain>
    </source>
</reference>
<dbReference type="EMBL" id="SGKT01000004">
    <property type="protein sequence ID" value="NEZ74280.1"/>
    <property type="molecule type" value="Genomic_DNA"/>
</dbReference>
<gene>
    <name evidence="1" type="ORF">EXM56_02730</name>
</gene>
<sequence>MISRYELNELMGIPNHSPCDVCSKIDGGRMSGSHIGMHYRVCSDKCYRRLEMRINNELVPFDKEEETVEQLMRIRIKQLKHQLKSAGIKPNKTIIK</sequence>
<proteinExistence type="predicted"/>